<comment type="caution">
    <text evidence="5">The sequence shown here is derived from an EMBL/GenBank/DDBJ whole genome shotgun (WGS) entry which is preliminary data.</text>
</comment>
<keyword evidence="3" id="KW-0460">Magnesium</keyword>
<dbReference type="Pfam" id="PF00293">
    <property type="entry name" value="NUDIX"/>
    <property type="match status" value="1"/>
</dbReference>
<evidence type="ECO:0000256" key="3">
    <source>
        <dbReference type="ARBA" id="ARBA00022842"/>
    </source>
</evidence>
<dbReference type="Proteomes" id="UP001183420">
    <property type="component" value="Unassembled WGS sequence"/>
</dbReference>
<evidence type="ECO:0000256" key="1">
    <source>
        <dbReference type="ARBA" id="ARBA00001946"/>
    </source>
</evidence>
<accession>A0ABU2LIJ6</accession>
<dbReference type="PANTHER" id="PTHR43046:SF12">
    <property type="entry name" value="GDP-MANNOSE MANNOSYL HYDROLASE"/>
    <property type="match status" value="1"/>
</dbReference>
<dbReference type="InterPro" id="IPR015797">
    <property type="entry name" value="NUDIX_hydrolase-like_dom_sf"/>
</dbReference>
<feature type="domain" description="Nudix hydrolase" evidence="4">
    <location>
        <begin position="10"/>
        <end position="140"/>
    </location>
</feature>
<evidence type="ECO:0000256" key="2">
    <source>
        <dbReference type="ARBA" id="ARBA00022801"/>
    </source>
</evidence>
<proteinExistence type="predicted"/>
<dbReference type="PROSITE" id="PS51462">
    <property type="entry name" value="NUDIX"/>
    <property type="match status" value="1"/>
</dbReference>
<evidence type="ECO:0000313" key="6">
    <source>
        <dbReference type="Proteomes" id="UP001183420"/>
    </source>
</evidence>
<keyword evidence="2 5" id="KW-0378">Hydrolase</keyword>
<dbReference type="SUPFAM" id="SSF55811">
    <property type="entry name" value="Nudix"/>
    <property type="match status" value="1"/>
</dbReference>
<dbReference type="InterPro" id="IPR000086">
    <property type="entry name" value="NUDIX_hydrolase_dom"/>
</dbReference>
<dbReference type="Gene3D" id="3.90.79.10">
    <property type="entry name" value="Nucleoside Triphosphate Pyrophosphohydrolase"/>
    <property type="match status" value="1"/>
</dbReference>
<dbReference type="RefSeq" id="WP_311595394.1">
    <property type="nucleotide sequence ID" value="NZ_JAVREM010000002.1"/>
</dbReference>
<comment type="cofactor">
    <cofactor evidence="1">
        <name>Mg(2+)</name>
        <dbReference type="ChEBI" id="CHEBI:18420"/>
    </cofactor>
</comment>
<organism evidence="5 6">
    <name type="scientific">Streptomyces millisiae</name>
    <dbReference type="NCBI Taxonomy" id="3075542"/>
    <lineage>
        <taxon>Bacteria</taxon>
        <taxon>Bacillati</taxon>
        <taxon>Actinomycetota</taxon>
        <taxon>Actinomycetes</taxon>
        <taxon>Kitasatosporales</taxon>
        <taxon>Streptomycetaceae</taxon>
        <taxon>Streptomyces</taxon>
    </lineage>
</organism>
<name>A0ABU2LIJ6_9ACTN</name>
<sequence>MHHTEITNPQPRRAVGLALIRDENGQVLLLDKIYTAGPERYKLAGGMALAGEATSVACQRHVLKETGLKLVPRGVLAVHYLPGSEETAEEYHIVFDCGTIRSDTELMLASEFRGHRWADPGSLGDFVTPQAQWCISVAMEAGAGGPVRYLVGSPKVPIAA</sequence>
<gene>
    <name evidence="5" type="ORF">RNC47_03535</name>
</gene>
<reference evidence="6" key="1">
    <citation type="submission" date="2023-07" db="EMBL/GenBank/DDBJ databases">
        <title>30 novel species of actinomycetes from the DSMZ collection.</title>
        <authorList>
            <person name="Nouioui I."/>
        </authorList>
    </citation>
    <scope>NUCLEOTIDE SEQUENCE [LARGE SCALE GENOMIC DNA]</scope>
    <source>
        <strain evidence="6">DSM 44918</strain>
    </source>
</reference>
<keyword evidence="6" id="KW-1185">Reference proteome</keyword>
<dbReference type="EMBL" id="JAVREM010000002">
    <property type="protein sequence ID" value="MDT0317410.1"/>
    <property type="molecule type" value="Genomic_DNA"/>
</dbReference>
<dbReference type="EC" id="3.6.-.-" evidence="5"/>
<evidence type="ECO:0000313" key="5">
    <source>
        <dbReference type="EMBL" id="MDT0317410.1"/>
    </source>
</evidence>
<protein>
    <submittedName>
        <fullName evidence="5">NUDIX hydrolase</fullName>
        <ecNumber evidence="5">3.6.-.-</ecNumber>
    </submittedName>
</protein>
<evidence type="ECO:0000259" key="4">
    <source>
        <dbReference type="PROSITE" id="PS51462"/>
    </source>
</evidence>
<dbReference type="GO" id="GO:0016787">
    <property type="term" value="F:hydrolase activity"/>
    <property type="evidence" value="ECO:0007669"/>
    <property type="project" value="UniProtKB-KW"/>
</dbReference>
<dbReference type="PANTHER" id="PTHR43046">
    <property type="entry name" value="GDP-MANNOSE MANNOSYL HYDROLASE"/>
    <property type="match status" value="1"/>
</dbReference>